<evidence type="ECO:0000256" key="2">
    <source>
        <dbReference type="ARBA" id="ARBA00022884"/>
    </source>
</evidence>
<feature type="compositionally biased region" description="Basic residues" evidence="5">
    <location>
        <begin position="1"/>
        <end position="12"/>
    </location>
</feature>
<dbReference type="InterPro" id="IPR000504">
    <property type="entry name" value="RRM_dom"/>
</dbReference>
<feature type="region of interest" description="Disordered" evidence="5">
    <location>
        <begin position="1"/>
        <end position="80"/>
    </location>
</feature>
<reference evidence="7 8" key="1">
    <citation type="journal article" date="2018" name="Sci. Rep.">
        <title>Comparative analysis of the Pocillopora damicornis genome highlights role of immune system in coral evolution.</title>
        <authorList>
            <person name="Cunning R."/>
            <person name="Bay R.A."/>
            <person name="Gillette P."/>
            <person name="Baker A.C."/>
            <person name="Traylor-Knowles N."/>
        </authorList>
    </citation>
    <scope>NUCLEOTIDE SEQUENCE [LARGE SCALE GENOMIC DNA]</scope>
    <source>
        <strain evidence="7">RSMAS</strain>
        <tissue evidence="7">Whole animal</tissue>
    </source>
</reference>
<evidence type="ECO:0000256" key="5">
    <source>
        <dbReference type="SAM" id="MobiDB-lite"/>
    </source>
</evidence>
<feature type="coiled-coil region" evidence="4">
    <location>
        <begin position="296"/>
        <end position="394"/>
    </location>
</feature>
<evidence type="ECO:0000313" key="8">
    <source>
        <dbReference type="Proteomes" id="UP000275408"/>
    </source>
</evidence>
<feature type="compositionally biased region" description="Basic and acidic residues" evidence="5">
    <location>
        <begin position="52"/>
        <end position="61"/>
    </location>
</feature>
<feature type="region of interest" description="Disordered" evidence="5">
    <location>
        <begin position="404"/>
        <end position="536"/>
    </location>
</feature>
<proteinExistence type="predicted"/>
<dbReference type="CDD" id="cd12332">
    <property type="entry name" value="RRM1_p54nrb_like"/>
    <property type="match status" value="1"/>
</dbReference>
<dbReference type="Gene3D" id="3.30.70.330">
    <property type="match status" value="2"/>
</dbReference>
<name>A0A3M6U4Y9_POCDA</name>
<dbReference type="STRING" id="46731.A0A3M6U4Y9"/>
<feature type="compositionally biased region" description="Basic and acidic residues" evidence="5">
    <location>
        <begin position="498"/>
        <end position="536"/>
    </location>
</feature>
<dbReference type="InterPro" id="IPR012677">
    <property type="entry name" value="Nucleotide-bd_a/b_plait_sf"/>
</dbReference>
<dbReference type="FunFam" id="3.30.70.330:FF:000043">
    <property type="entry name" value="paraspeckle component 1 isoform X1"/>
    <property type="match status" value="1"/>
</dbReference>
<keyword evidence="1" id="KW-0677">Repeat</keyword>
<dbReference type="InterPro" id="IPR012975">
    <property type="entry name" value="NOPS"/>
</dbReference>
<dbReference type="PANTHER" id="PTHR23189">
    <property type="entry name" value="RNA RECOGNITION MOTIF-CONTAINING"/>
    <property type="match status" value="1"/>
</dbReference>
<evidence type="ECO:0000256" key="3">
    <source>
        <dbReference type="PROSITE-ProRule" id="PRU00176"/>
    </source>
</evidence>
<keyword evidence="4" id="KW-0175">Coiled coil</keyword>
<feature type="domain" description="RRM" evidence="6">
    <location>
        <begin position="89"/>
        <end position="160"/>
    </location>
</feature>
<feature type="domain" description="RRM" evidence="6">
    <location>
        <begin position="162"/>
        <end position="231"/>
    </location>
</feature>
<dbReference type="GO" id="GO:0003723">
    <property type="term" value="F:RNA binding"/>
    <property type="evidence" value="ECO:0007669"/>
    <property type="project" value="UniProtKB-UniRule"/>
</dbReference>
<dbReference type="SUPFAM" id="SSF54928">
    <property type="entry name" value="RNA-binding domain, RBD"/>
    <property type="match status" value="1"/>
</dbReference>
<dbReference type="OrthoDB" id="10067824at2759"/>
<dbReference type="Gene3D" id="6.10.250.1170">
    <property type="match status" value="1"/>
</dbReference>
<sequence>MPASRSRSRSPRRISTSSKPNSRELITIKTEKDSENSTNKNTDSSASQSTKPSEKPFRKPLESSASKSSGASNWSSSHKTKERKFSGRCRLFVGNLTNCDEKELRDMFEKYGEVAEVFVNKDKGFGFVRLDTRLNAEAAKQAVDNQYRNGRTLRVRFAQHAAALKVLNLGPTVTNELLHQAFSQFGDVERAIVVCDDRGKSKGHGIIEFSRKNSAQTALQQVNDGLFLLGRTPCPVSVKQLEHIEDEDGILDEHMKRNPAFQKEREAQPHFVSPNTFESEWAQRWRALEEMEGSQREALDKQFKEARDKLQGEMDQAIQEHEAVLMRQEIQRRQDELRRFEEMRQKEEMMRKAELRRQEEMRLQEELQRREEELRHKEELFRQQQRELQRHRQEDMYLQDSMRHMDTNIPPGMPPMGPPGGDWGRGRGGPPPRGPPGRGGPLGRGGPGFGPRPPGPGMGNPPRMGPGMMPPRGPPMGGPPPGPRGPMGPGMRPNGPRPRFENERERDREMVDRDRLAARSREPPSRDRGDFKRPRY</sequence>
<dbReference type="Pfam" id="PF08075">
    <property type="entry name" value="NOPS"/>
    <property type="match status" value="1"/>
</dbReference>
<protein>
    <recommendedName>
        <fullName evidence="6">RRM domain-containing protein</fullName>
    </recommendedName>
</protein>
<gene>
    <name evidence="7" type="ORF">pdam_00001609</name>
</gene>
<evidence type="ECO:0000259" key="6">
    <source>
        <dbReference type="PROSITE" id="PS50102"/>
    </source>
</evidence>
<keyword evidence="8" id="KW-1185">Reference proteome</keyword>
<dbReference type="AlphaFoldDB" id="A0A3M6U4Y9"/>
<dbReference type="Pfam" id="PF00076">
    <property type="entry name" value="RRM_1"/>
    <property type="match status" value="2"/>
</dbReference>
<evidence type="ECO:0000313" key="7">
    <source>
        <dbReference type="EMBL" id="RMX48730.1"/>
    </source>
</evidence>
<dbReference type="SMART" id="SM00360">
    <property type="entry name" value="RRM"/>
    <property type="match status" value="2"/>
</dbReference>
<dbReference type="PROSITE" id="PS50102">
    <property type="entry name" value="RRM"/>
    <property type="match status" value="2"/>
</dbReference>
<dbReference type="EMBL" id="RCHS01002239">
    <property type="protein sequence ID" value="RMX48730.1"/>
    <property type="molecule type" value="Genomic_DNA"/>
</dbReference>
<evidence type="ECO:0000256" key="1">
    <source>
        <dbReference type="ARBA" id="ARBA00022737"/>
    </source>
</evidence>
<feature type="compositionally biased region" description="Pro residues" evidence="5">
    <location>
        <begin position="468"/>
        <end position="486"/>
    </location>
</feature>
<accession>A0A3M6U4Y9</accession>
<dbReference type="Proteomes" id="UP000275408">
    <property type="component" value="Unassembled WGS sequence"/>
</dbReference>
<feature type="compositionally biased region" description="Gly residues" evidence="5">
    <location>
        <begin position="436"/>
        <end position="449"/>
    </location>
</feature>
<evidence type="ECO:0000256" key="4">
    <source>
        <dbReference type="SAM" id="Coils"/>
    </source>
</evidence>
<dbReference type="InterPro" id="IPR035979">
    <property type="entry name" value="RBD_domain_sf"/>
</dbReference>
<comment type="caution">
    <text evidence="7">The sequence shown here is derived from an EMBL/GenBank/DDBJ whole genome shotgun (WGS) entry which is preliminary data.</text>
</comment>
<feature type="compositionally biased region" description="Low complexity" evidence="5">
    <location>
        <begin position="63"/>
        <end position="77"/>
    </location>
</feature>
<dbReference type="OMA" id="NFGMQSG"/>
<feature type="compositionally biased region" description="Polar residues" evidence="5">
    <location>
        <begin position="36"/>
        <end position="51"/>
    </location>
</feature>
<organism evidence="7 8">
    <name type="scientific">Pocillopora damicornis</name>
    <name type="common">Cauliflower coral</name>
    <name type="synonym">Millepora damicornis</name>
    <dbReference type="NCBI Taxonomy" id="46731"/>
    <lineage>
        <taxon>Eukaryota</taxon>
        <taxon>Metazoa</taxon>
        <taxon>Cnidaria</taxon>
        <taxon>Anthozoa</taxon>
        <taxon>Hexacorallia</taxon>
        <taxon>Scleractinia</taxon>
        <taxon>Astrocoeniina</taxon>
        <taxon>Pocilloporidae</taxon>
        <taxon>Pocillopora</taxon>
    </lineage>
</organism>
<keyword evidence="2 3" id="KW-0694">RNA-binding</keyword>
<feature type="compositionally biased region" description="Gly residues" evidence="5">
    <location>
        <begin position="419"/>
        <end position="428"/>
    </location>
</feature>